<organism evidence="1">
    <name type="scientific">Thermogemmatispora argillosa</name>
    <dbReference type="NCBI Taxonomy" id="2045280"/>
    <lineage>
        <taxon>Bacteria</taxon>
        <taxon>Bacillati</taxon>
        <taxon>Chloroflexota</taxon>
        <taxon>Ktedonobacteria</taxon>
        <taxon>Thermogemmatisporales</taxon>
        <taxon>Thermogemmatisporaceae</taxon>
        <taxon>Thermogemmatispora</taxon>
    </lineage>
</organism>
<dbReference type="SUPFAM" id="SSF57863">
    <property type="entry name" value="ArfGap/RecO-like zinc finger"/>
    <property type="match status" value="1"/>
</dbReference>
<dbReference type="InterPro" id="IPR003717">
    <property type="entry name" value="RecO"/>
</dbReference>
<accession>A0A455T5K0</accession>
<evidence type="ECO:0000313" key="1">
    <source>
        <dbReference type="EMBL" id="BBH94672.1"/>
    </source>
</evidence>
<reference evidence="1" key="1">
    <citation type="submission" date="2018-12" db="EMBL/GenBank/DDBJ databases">
        <title>Novel natural products biosynthetic potential of the class Ktedonobacteria.</title>
        <authorList>
            <person name="Zheng Y."/>
            <person name="Saitou A."/>
            <person name="Wang C.M."/>
            <person name="Toyoda A."/>
            <person name="Minakuchi Y."/>
            <person name="Sekiguchi Y."/>
            <person name="Ueda K."/>
            <person name="Takano H."/>
            <person name="Sakai Y."/>
            <person name="Yokota A."/>
            <person name="Yabe S."/>
        </authorList>
    </citation>
    <scope>NUCLEOTIDE SEQUENCE</scope>
    <source>
        <strain evidence="1">A3-2</strain>
    </source>
</reference>
<dbReference type="InterPro" id="IPR042242">
    <property type="entry name" value="RecO_C"/>
</dbReference>
<name>A0A455T5K0_9CHLR</name>
<dbReference type="GO" id="GO:0043590">
    <property type="term" value="C:bacterial nucleoid"/>
    <property type="evidence" value="ECO:0007669"/>
    <property type="project" value="TreeGrafter"/>
</dbReference>
<dbReference type="GO" id="GO:0006310">
    <property type="term" value="P:DNA recombination"/>
    <property type="evidence" value="ECO:0007669"/>
    <property type="project" value="InterPro"/>
</dbReference>
<dbReference type="PANTHER" id="PTHR33991">
    <property type="entry name" value="DNA REPAIR PROTEIN RECO"/>
    <property type="match status" value="1"/>
</dbReference>
<dbReference type="Pfam" id="PF02565">
    <property type="entry name" value="RecO_C"/>
    <property type="match status" value="2"/>
</dbReference>
<sequence length="191" mass="22066">MTCGFYLAELVDRFLEEHIQHSRVYFLMLEMLRALDSDAALSQQKQAADKADDPLHTVSQLLLRYFEIHLLGQVGYEPAFRACAHCATELRPEQNGFSASLGGALCPRCSRFWSRPLSVKALHVLRVLQRSEWQAVPRWQLDAPLLLEIERVMYDLLRFHLERDLKTWSFLEMLRLERNSNGPALPSGQNL</sequence>
<dbReference type="AlphaFoldDB" id="A0A455T5K0"/>
<protein>
    <recommendedName>
        <fullName evidence="2">DNA repair protein RecO</fullName>
    </recommendedName>
</protein>
<dbReference type="InterPro" id="IPR037278">
    <property type="entry name" value="ARFGAP/RecO"/>
</dbReference>
<dbReference type="PANTHER" id="PTHR33991:SF1">
    <property type="entry name" value="DNA REPAIR PROTEIN RECO"/>
    <property type="match status" value="1"/>
</dbReference>
<evidence type="ECO:0008006" key="2">
    <source>
        <dbReference type="Google" id="ProtNLM"/>
    </source>
</evidence>
<dbReference type="Gene3D" id="1.20.1440.120">
    <property type="entry name" value="Recombination protein O, C-terminal domain"/>
    <property type="match status" value="1"/>
</dbReference>
<gene>
    <name evidence="1" type="ORF">KTA_28710</name>
</gene>
<dbReference type="GO" id="GO:0006302">
    <property type="term" value="P:double-strand break repair"/>
    <property type="evidence" value="ECO:0007669"/>
    <property type="project" value="TreeGrafter"/>
</dbReference>
<dbReference type="EMBL" id="AP019377">
    <property type="protein sequence ID" value="BBH94672.1"/>
    <property type="molecule type" value="Genomic_DNA"/>
</dbReference>
<proteinExistence type="predicted"/>